<dbReference type="eggNOG" id="COG0500">
    <property type="taxonomic scope" value="Bacteria"/>
</dbReference>
<evidence type="ECO:0000259" key="1">
    <source>
        <dbReference type="Pfam" id="PF10119"/>
    </source>
</evidence>
<evidence type="ECO:0000313" key="2">
    <source>
        <dbReference type="EMBL" id="CDG81173.1"/>
    </source>
</evidence>
<keyword evidence="3" id="KW-1185">Reference proteome</keyword>
<dbReference type="Gene3D" id="3.40.50.150">
    <property type="entry name" value="Vaccinia Virus protein VP39"/>
    <property type="match status" value="1"/>
</dbReference>
<dbReference type="AlphaFoldDB" id="W0V1F5"/>
<evidence type="ECO:0000313" key="3">
    <source>
        <dbReference type="Proteomes" id="UP000027604"/>
    </source>
</evidence>
<dbReference type="OrthoDB" id="323463at2"/>
<organism evidence="2 3">
    <name type="scientific">Janthinobacterium agaricidamnosum NBRC 102515 = DSM 9628</name>
    <dbReference type="NCBI Taxonomy" id="1349767"/>
    <lineage>
        <taxon>Bacteria</taxon>
        <taxon>Pseudomonadati</taxon>
        <taxon>Pseudomonadota</taxon>
        <taxon>Betaproteobacteria</taxon>
        <taxon>Burkholderiales</taxon>
        <taxon>Oxalobacteraceae</taxon>
        <taxon>Janthinobacterium</taxon>
    </lineage>
</organism>
<keyword evidence="2" id="KW-0808">Transferase</keyword>
<proteinExistence type="predicted"/>
<dbReference type="Pfam" id="PF10119">
    <property type="entry name" value="MethyTransf_Reg"/>
    <property type="match status" value="1"/>
</dbReference>
<dbReference type="HOGENOM" id="CLU_032787_1_0_4"/>
<dbReference type="InterPro" id="IPR029063">
    <property type="entry name" value="SAM-dependent_MTases_sf"/>
</dbReference>
<dbReference type="RefSeq" id="WP_038488420.1">
    <property type="nucleotide sequence ID" value="NZ_BCTH01000085.1"/>
</dbReference>
<dbReference type="EMBL" id="HG322949">
    <property type="protein sequence ID" value="CDG81173.1"/>
    <property type="molecule type" value="Genomic_DNA"/>
</dbReference>
<keyword evidence="2" id="KW-0489">Methyltransferase</keyword>
<dbReference type="InterPro" id="IPR018773">
    <property type="entry name" value="MeTrfase_reg_dom_prd"/>
</dbReference>
<reference evidence="2 3" key="1">
    <citation type="journal article" date="2015" name="Genome Announc.">
        <title>Genome Sequence of Mushroom Soft-Rot Pathogen Janthinobacterium agaricidamnosum.</title>
        <authorList>
            <person name="Graupner K."/>
            <person name="Lackner G."/>
            <person name="Hertweck C."/>
        </authorList>
    </citation>
    <scope>NUCLEOTIDE SEQUENCE [LARGE SCALE GENOMIC DNA]</scope>
    <source>
        <strain evidence="3">NBRC 102515 / DSM 9628</strain>
    </source>
</reference>
<protein>
    <submittedName>
        <fullName evidence="2">Methyltransferase domain protein</fullName>
    </submittedName>
</protein>
<dbReference type="PATRIC" id="fig|1349767.4.peg.2226"/>
<dbReference type="STRING" id="1349767.GJA_513"/>
<sequence>MTDWRAGYTADIGYTYGYYSELNPLRLQLVLLAAGLVPPQNGTACELGFGQGISVNIHAAASATRWFGNDFDPAQAAFAQELAAASGAGAVLSDESFEQFCHRPDLPDFDYICLHGIWSWISDHNRAVIVDFLRRKLKVGGVVYISYNTQAGWAAMTPMRDLMAEHGRTMSAPGQPLAGRVDGALDFIERMAAIQPRYLLANPLLAERLARLRQLDSTYLAHEYFNQHWQPMSFSATALMLESAKLTFAVSALYTDHIEMLNLTPEHQQFLSGIADANFRQTTRDFLVNQQFRQDYWVKGARRLSEIEQMAALRQLRFLLAMPRENIVMTVQGALGTAAMDPAVYGALLDVLQDHRIHSIAELEQDLRGSQLDFRMLLQAIVILASKGCLLAVQDDELIKKAWGPSEKLNRYLIGKALVRSDLTTLASPVTGGGFVVLHLQQLFLLAKDQGRQTPEQWSLFAWQALSAMKQTMVVDGVVLSTEQENLAEIRSHAQYFSDTVLPVLGALGIAA</sequence>
<dbReference type="GO" id="GO:0032259">
    <property type="term" value="P:methylation"/>
    <property type="evidence" value="ECO:0007669"/>
    <property type="project" value="UniProtKB-KW"/>
</dbReference>
<feature type="domain" description="Methyltransferase regulatory" evidence="1">
    <location>
        <begin position="217"/>
        <end position="299"/>
    </location>
</feature>
<dbReference type="SUPFAM" id="SSF53335">
    <property type="entry name" value="S-adenosyl-L-methionine-dependent methyltransferases"/>
    <property type="match status" value="1"/>
</dbReference>
<gene>
    <name evidence="2" type="ORF">GJA_513</name>
</gene>
<accession>W0V1F5</accession>
<dbReference type="Proteomes" id="UP000027604">
    <property type="component" value="Chromosome I"/>
</dbReference>
<name>W0V1F5_9BURK</name>
<dbReference type="KEGG" id="jag:GJA_513"/>
<dbReference type="GO" id="GO:0008168">
    <property type="term" value="F:methyltransferase activity"/>
    <property type="evidence" value="ECO:0007669"/>
    <property type="project" value="UniProtKB-KW"/>
</dbReference>